<evidence type="ECO:0000313" key="2">
    <source>
        <dbReference type="EMBL" id="PWW78891.1"/>
    </source>
</evidence>
<dbReference type="EMBL" id="PYWC01000011">
    <property type="protein sequence ID" value="PWW78891.1"/>
    <property type="molecule type" value="Genomic_DNA"/>
</dbReference>
<feature type="region of interest" description="Disordered" evidence="1">
    <location>
        <begin position="1"/>
        <end position="24"/>
    </location>
</feature>
<dbReference type="Proteomes" id="UP000246991">
    <property type="component" value="Unassembled WGS sequence"/>
</dbReference>
<reference evidence="2 3" key="1">
    <citation type="submission" date="2018-03" db="EMBL/GenBank/DDBJ databases">
        <title>Genomes of Pezizomycetes fungi and the evolution of truffles.</title>
        <authorList>
            <person name="Murat C."/>
            <person name="Payen T."/>
            <person name="Noel B."/>
            <person name="Kuo A."/>
            <person name="Martin F.M."/>
        </authorList>
    </citation>
    <scope>NUCLEOTIDE SEQUENCE [LARGE SCALE GENOMIC DNA]</scope>
    <source>
        <strain evidence="2">091103-1</strain>
    </source>
</reference>
<comment type="caution">
    <text evidence="2">The sequence shown here is derived from an EMBL/GenBank/DDBJ whole genome shotgun (WGS) entry which is preliminary data.</text>
</comment>
<sequence length="185" mass="20745">MLHSIAGSIRDATPNPSLSPVSTIRGVPVLTDGTSTWNSTLDRQSASKKRLSIIDENAPHRIRESLYEPSVVMESTQPRYEVRRVYSALMKRLDEGPTNASQEDQKYACGLDYGSPGAACYMAPGLGLRPEEENMFTKPGRPNRLPRNGVIQQGLVEIRTLIHSTSRLSHKSQYCIVRQYTRRRT</sequence>
<evidence type="ECO:0000313" key="3">
    <source>
        <dbReference type="Proteomes" id="UP000246991"/>
    </source>
</evidence>
<keyword evidence="3" id="KW-1185">Reference proteome</keyword>
<evidence type="ECO:0000256" key="1">
    <source>
        <dbReference type="SAM" id="MobiDB-lite"/>
    </source>
</evidence>
<dbReference type="OrthoDB" id="9975114at2759"/>
<name>A0A317T065_9PEZI</name>
<accession>A0A317T065</accession>
<gene>
    <name evidence="2" type="ORF">C7212DRAFT_309251</name>
</gene>
<organism evidence="2 3">
    <name type="scientific">Tuber magnatum</name>
    <name type="common">white Piedmont truffle</name>
    <dbReference type="NCBI Taxonomy" id="42249"/>
    <lineage>
        <taxon>Eukaryota</taxon>
        <taxon>Fungi</taxon>
        <taxon>Dikarya</taxon>
        <taxon>Ascomycota</taxon>
        <taxon>Pezizomycotina</taxon>
        <taxon>Pezizomycetes</taxon>
        <taxon>Pezizales</taxon>
        <taxon>Tuberaceae</taxon>
        <taxon>Tuber</taxon>
    </lineage>
</organism>
<dbReference type="STRING" id="42249.A0A317T065"/>
<dbReference type="AlphaFoldDB" id="A0A317T065"/>
<proteinExistence type="predicted"/>
<protein>
    <submittedName>
        <fullName evidence="2">Uncharacterized protein</fullName>
    </submittedName>
</protein>